<feature type="non-terminal residue" evidence="2">
    <location>
        <position position="80"/>
    </location>
</feature>
<dbReference type="InterPro" id="IPR041588">
    <property type="entry name" value="Integrase_H2C2"/>
</dbReference>
<dbReference type="Gene3D" id="1.10.340.70">
    <property type="match status" value="1"/>
</dbReference>
<evidence type="ECO:0000313" key="3">
    <source>
        <dbReference type="Proteomes" id="UP000307440"/>
    </source>
</evidence>
<dbReference type="EMBL" id="ML210653">
    <property type="protein sequence ID" value="TFK16745.1"/>
    <property type="molecule type" value="Genomic_DNA"/>
</dbReference>
<evidence type="ECO:0000313" key="2">
    <source>
        <dbReference type="EMBL" id="TFK16745.1"/>
    </source>
</evidence>
<sequence length="80" mass="9185">YIKDNLFKPILENPAHYRNFQVTDGLVYLLDHGKTRLCIPKGNIIKQSVKVVIISEAHSLLAHLGAAKTIAYLREHVYWK</sequence>
<feature type="domain" description="Integrase zinc-binding" evidence="1">
    <location>
        <begin position="47"/>
        <end position="80"/>
    </location>
</feature>
<dbReference type="Proteomes" id="UP000307440">
    <property type="component" value="Unassembled WGS sequence"/>
</dbReference>
<dbReference type="STRING" id="230819.A0A5C3K9L3"/>
<name>A0A5C3K9L3_COPMA</name>
<dbReference type="OrthoDB" id="3249394at2759"/>
<keyword evidence="3" id="KW-1185">Reference proteome</keyword>
<feature type="non-terminal residue" evidence="2">
    <location>
        <position position="1"/>
    </location>
</feature>
<accession>A0A5C3K9L3</accession>
<dbReference type="AlphaFoldDB" id="A0A5C3K9L3"/>
<gene>
    <name evidence="2" type="ORF">FA15DRAFT_547910</name>
</gene>
<proteinExistence type="predicted"/>
<evidence type="ECO:0000259" key="1">
    <source>
        <dbReference type="Pfam" id="PF17921"/>
    </source>
</evidence>
<organism evidence="2 3">
    <name type="scientific">Coprinopsis marcescibilis</name>
    <name type="common">Agaric fungus</name>
    <name type="synonym">Psathyrella marcescibilis</name>
    <dbReference type="NCBI Taxonomy" id="230819"/>
    <lineage>
        <taxon>Eukaryota</taxon>
        <taxon>Fungi</taxon>
        <taxon>Dikarya</taxon>
        <taxon>Basidiomycota</taxon>
        <taxon>Agaricomycotina</taxon>
        <taxon>Agaricomycetes</taxon>
        <taxon>Agaricomycetidae</taxon>
        <taxon>Agaricales</taxon>
        <taxon>Agaricineae</taxon>
        <taxon>Psathyrellaceae</taxon>
        <taxon>Coprinopsis</taxon>
    </lineage>
</organism>
<dbReference type="Pfam" id="PF17921">
    <property type="entry name" value="Integrase_H2C2"/>
    <property type="match status" value="1"/>
</dbReference>
<protein>
    <recommendedName>
        <fullName evidence="1">Integrase zinc-binding domain-containing protein</fullName>
    </recommendedName>
</protein>
<reference evidence="2 3" key="1">
    <citation type="journal article" date="2019" name="Nat. Ecol. Evol.">
        <title>Megaphylogeny resolves global patterns of mushroom evolution.</title>
        <authorList>
            <person name="Varga T."/>
            <person name="Krizsan K."/>
            <person name="Foldi C."/>
            <person name="Dima B."/>
            <person name="Sanchez-Garcia M."/>
            <person name="Sanchez-Ramirez S."/>
            <person name="Szollosi G.J."/>
            <person name="Szarkandi J.G."/>
            <person name="Papp V."/>
            <person name="Albert L."/>
            <person name="Andreopoulos W."/>
            <person name="Angelini C."/>
            <person name="Antonin V."/>
            <person name="Barry K.W."/>
            <person name="Bougher N.L."/>
            <person name="Buchanan P."/>
            <person name="Buyck B."/>
            <person name="Bense V."/>
            <person name="Catcheside P."/>
            <person name="Chovatia M."/>
            <person name="Cooper J."/>
            <person name="Damon W."/>
            <person name="Desjardin D."/>
            <person name="Finy P."/>
            <person name="Geml J."/>
            <person name="Haridas S."/>
            <person name="Hughes K."/>
            <person name="Justo A."/>
            <person name="Karasinski D."/>
            <person name="Kautmanova I."/>
            <person name="Kiss B."/>
            <person name="Kocsube S."/>
            <person name="Kotiranta H."/>
            <person name="LaButti K.M."/>
            <person name="Lechner B.E."/>
            <person name="Liimatainen K."/>
            <person name="Lipzen A."/>
            <person name="Lukacs Z."/>
            <person name="Mihaltcheva S."/>
            <person name="Morgado L.N."/>
            <person name="Niskanen T."/>
            <person name="Noordeloos M.E."/>
            <person name="Ohm R.A."/>
            <person name="Ortiz-Santana B."/>
            <person name="Ovrebo C."/>
            <person name="Racz N."/>
            <person name="Riley R."/>
            <person name="Savchenko A."/>
            <person name="Shiryaev A."/>
            <person name="Soop K."/>
            <person name="Spirin V."/>
            <person name="Szebenyi C."/>
            <person name="Tomsovsky M."/>
            <person name="Tulloss R.E."/>
            <person name="Uehling J."/>
            <person name="Grigoriev I.V."/>
            <person name="Vagvolgyi C."/>
            <person name="Papp T."/>
            <person name="Martin F.M."/>
            <person name="Miettinen O."/>
            <person name="Hibbett D.S."/>
            <person name="Nagy L.G."/>
        </authorList>
    </citation>
    <scope>NUCLEOTIDE SEQUENCE [LARGE SCALE GENOMIC DNA]</scope>
    <source>
        <strain evidence="2 3">CBS 121175</strain>
    </source>
</reference>